<feature type="transmembrane region" description="Helical" evidence="1">
    <location>
        <begin position="115"/>
        <end position="133"/>
    </location>
</feature>
<feature type="transmembrane region" description="Helical" evidence="1">
    <location>
        <begin position="140"/>
        <end position="158"/>
    </location>
</feature>
<dbReference type="InterPro" id="IPR050469">
    <property type="entry name" value="Diguanylate_Cyclase"/>
</dbReference>
<dbReference type="GO" id="GO:1902201">
    <property type="term" value="P:negative regulation of bacterial-type flagellum-dependent cell motility"/>
    <property type="evidence" value="ECO:0007669"/>
    <property type="project" value="TreeGrafter"/>
</dbReference>
<keyword evidence="1" id="KW-0472">Membrane</keyword>
<dbReference type="PANTHER" id="PTHR45138:SF9">
    <property type="entry name" value="DIGUANYLATE CYCLASE DGCM-RELATED"/>
    <property type="match status" value="1"/>
</dbReference>
<dbReference type="CDD" id="cd01949">
    <property type="entry name" value="GGDEF"/>
    <property type="match status" value="1"/>
</dbReference>
<dbReference type="SUPFAM" id="SSF55073">
    <property type="entry name" value="Nucleotide cyclase"/>
    <property type="match status" value="1"/>
</dbReference>
<dbReference type="SMART" id="SM00267">
    <property type="entry name" value="GGDEF"/>
    <property type="match status" value="1"/>
</dbReference>
<dbReference type="NCBIfam" id="TIGR00254">
    <property type="entry name" value="GGDEF"/>
    <property type="match status" value="1"/>
</dbReference>
<evidence type="ECO:0000256" key="1">
    <source>
        <dbReference type="SAM" id="Phobius"/>
    </source>
</evidence>
<feature type="transmembrane region" description="Helical" evidence="1">
    <location>
        <begin position="20"/>
        <end position="49"/>
    </location>
</feature>
<evidence type="ECO:0000313" key="3">
    <source>
        <dbReference type="EMBL" id="RDI62792.1"/>
    </source>
</evidence>
<dbReference type="GO" id="GO:0052621">
    <property type="term" value="F:diguanylate cyclase activity"/>
    <property type="evidence" value="ECO:0007669"/>
    <property type="project" value="TreeGrafter"/>
</dbReference>
<evidence type="ECO:0000259" key="2">
    <source>
        <dbReference type="PROSITE" id="PS50887"/>
    </source>
</evidence>
<dbReference type="PROSITE" id="PS50887">
    <property type="entry name" value="GGDEF"/>
    <property type="match status" value="1"/>
</dbReference>
<organism evidence="3 4">
    <name type="scientific">Nocardia pseudobrasiliensis</name>
    <dbReference type="NCBI Taxonomy" id="45979"/>
    <lineage>
        <taxon>Bacteria</taxon>
        <taxon>Bacillati</taxon>
        <taxon>Actinomycetota</taxon>
        <taxon>Actinomycetes</taxon>
        <taxon>Mycobacteriales</taxon>
        <taxon>Nocardiaceae</taxon>
        <taxon>Nocardia</taxon>
    </lineage>
</organism>
<reference evidence="3 4" key="1">
    <citation type="submission" date="2018-07" db="EMBL/GenBank/DDBJ databases">
        <title>Genomic Encyclopedia of Type Strains, Phase IV (KMG-IV): sequencing the most valuable type-strain genomes for metagenomic binning, comparative biology and taxonomic classification.</title>
        <authorList>
            <person name="Goeker M."/>
        </authorList>
    </citation>
    <scope>NUCLEOTIDE SEQUENCE [LARGE SCALE GENOMIC DNA]</scope>
    <source>
        <strain evidence="3 4">DSM 44290</strain>
    </source>
</reference>
<keyword evidence="4" id="KW-1185">Reference proteome</keyword>
<evidence type="ECO:0000313" key="4">
    <source>
        <dbReference type="Proteomes" id="UP000254869"/>
    </source>
</evidence>
<dbReference type="Gene3D" id="3.30.70.270">
    <property type="match status" value="1"/>
</dbReference>
<dbReference type="InterPro" id="IPR043128">
    <property type="entry name" value="Rev_trsase/Diguanyl_cyclase"/>
</dbReference>
<dbReference type="STRING" id="1210086.GCA_001613105_05331"/>
<name>A0A370HWC5_9NOCA</name>
<dbReference type="InterPro" id="IPR029787">
    <property type="entry name" value="Nucleotide_cyclase"/>
</dbReference>
<feature type="transmembrane region" description="Helical" evidence="1">
    <location>
        <begin position="164"/>
        <end position="191"/>
    </location>
</feature>
<feature type="domain" description="GGDEF" evidence="2">
    <location>
        <begin position="223"/>
        <end position="353"/>
    </location>
</feature>
<comment type="caution">
    <text evidence="3">The sequence shown here is derived from an EMBL/GenBank/DDBJ whole genome shotgun (WGS) entry which is preliminary data.</text>
</comment>
<feature type="transmembrane region" description="Helical" evidence="1">
    <location>
        <begin position="61"/>
        <end position="84"/>
    </location>
</feature>
<dbReference type="AlphaFoldDB" id="A0A370HWC5"/>
<dbReference type="PANTHER" id="PTHR45138">
    <property type="entry name" value="REGULATORY COMPONENTS OF SENSORY TRANSDUCTION SYSTEM"/>
    <property type="match status" value="1"/>
</dbReference>
<dbReference type="Proteomes" id="UP000254869">
    <property type="component" value="Unassembled WGS sequence"/>
</dbReference>
<sequence>MSGVLRLLRTWWREGVDYDWMARAIASHSVLGTARFAVGSGGVLTLVLNAPAMLSESGPRYAVGSAAVWLLAAAALAWLVRWWFLPWPGATESVALFAAGDVVITAVCLLEPSQVARSVGMVLLVVMGMHLCVFHGPKVLAAHTLWSIISVAAITAPLVRDGEIGTAIVVLVTLAAAIGVPPGLQFGYWLFRRDMLSDPLTTLLSRRGLEYQSSVMFDRADPVPICVLVIDLDRFKAVNDTFGHSTGDEVLVHTADRLRAAAPRGSIVSRIGGEEFAIVARTSLAAATETAEHVRRAVAEPLAAVSVTASIGVAAATPDPTCPISVDDLIRSADGAMYQAKQRGGDTVVIARHTQAPEYRGIAAHRSTPESY</sequence>
<protein>
    <submittedName>
        <fullName evidence="3">Diguanylate cyclase (GGDEF)-like protein</fullName>
    </submittedName>
</protein>
<keyword evidence="1" id="KW-0812">Transmembrane</keyword>
<dbReference type="GO" id="GO:0005886">
    <property type="term" value="C:plasma membrane"/>
    <property type="evidence" value="ECO:0007669"/>
    <property type="project" value="TreeGrafter"/>
</dbReference>
<dbReference type="InterPro" id="IPR000160">
    <property type="entry name" value="GGDEF_dom"/>
</dbReference>
<dbReference type="Pfam" id="PF00990">
    <property type="entry name" value="GGDEF"/>
    <property type="match status" value="1"/>
</dbReference>
<dbReference type="GO" id="GO:0043709">
    <property type="term" value="P:cell adhesion involved in single-species biofilm formation"/>
    <property type="evidence" value="ECO:0007669"/>
    <property type="project" value="TreeGrafter"/>
</dbReference>
<proteinExistence type="predicted"/>
<dbReference type="EMBL" id="QQBC01000012">
    <property type="protein sequence ID" value="RDI62792.1"/>
    <property type="molecule type" value="Genomic_DNA"/>
</dbReference>
<dbReference type="RefSeq" id="WP_068003093.1">
    <property type="nucleotide sequence ID" value="NZ_QQBC01000012.1"/>
</dbReference>
<gene>
    <name evidence="3" type="ORF">DFR76_112110</name>
</gene>
<accession>A0A370HWC5</accession>
<keyword evidence="1" id="KW-1133">Transmembrane helix</keyword>